<dbReference type="GO" id="GO:0003676">
    <property type="term" value="F:nucleic acid binding"/>
    <property type="evidence" value="ECO:0007669"/>
    <property type="project" value="InterPro"/>
</dbReference>
<dbReference type="SUPFAM" id="SSF53098">
    <property type="entry name" value="Ribonuclease H-like"/>
    <property type="match status" value="1"/>
</dbReference>
<name>A0A564XVJ8_HYMDI</name>
<proteinExistence type="predicted"/>
<evidence type="ECO:0000313" key="2">
    <source>
        <dbReference type="Proteomes" id="UP000321570"/>
    </source>
</evidence>
<organism evidence="1 2">
    <name type="scientific">Hymenolepis diminuta</name>
    <name type="common">Rat tapeworm</name>
    <dbReference type="NCBI Taxonomy" id="6216"/>
    <lineage>
        <taxon>Eukaryota</taxon>
        <taxon>Metazoa</taxon>
        <taxon>Spiralia</taxon>
        <taxon>Lophotrochozoa</taxon>
        <taxon>Platyhelminthes</taxon>
        <taxon>Cestoda</taxon>
        <taxon>Eucestoda</taxon>
        <taxon>Cyclophyllidea</taxon>
        <taxon>Hymenolepididae</taxon>
        <taxon>Hymenolepis</taxon>
    </lineage>
</organism>
<sequence>MKPMKSHGLVLHGHSRQYVAGLDSFNKRWLFSELINLLGTNRIRTNAYHPQANGLVERFHCQLKAVLAAHCTPERWTEVLLLVLLGIRTAVKEDLNCPAAEMVFGVSLKLPSQFVSPSDKSFWPNPVSYVERLRSHMQNLQGIGEDRGPICVTCQLEETYVAWTIRQRV</sequence>
<dbReference type="InterPro" id="IPR036397">
    <property type="entry name" value="RNaseH_sf"/>
</dbReference>
<dbReference type="EMBL" id="CABIJS010000002">
    <property type="protein sequence ID" value="VUZ38598.1"/>
    <property type="molecule type" value="Genomic_DNA"/>
</dbReference>
<gene>
    <name evidence="1" type="ORF">WMSIL1_LOCUS46</name>
</gene>
<dbReference type="PANTHER" id="PTHR38681">
    <property type="entry name" value="RETROVIRUS-RELATED POL POLYPROTEIN FROM TRANSPOSON 412-LIKE PROTEIN-RELATED"/>
    <property type="match status" value="1"/>
</dbReference>
<reference evidence="1 2" key="1">
    <citation type="submission" date="2019-07" db="EMBL/GenBank/DDBJ databases">
        <authorList>
            <person name="Jastrzebski P J."/>
            <person name="Paukszto L."/>
            <person name="Jastrzebski P J."/>
        </authorList>
    </citation>
    <scope>NUCLEOTIDE SEQUENCE [LARGE SCALE GENOMIC DNA]</scope>
    <source>
        <strain evidence="1 2">WMS-il1</strain>
    </source>
</reference>
<keyword evidence="2" id="KW-1185">Reference proteome</keyword>
<evidence type="ECO:0000313" key="1">
    <source>
        <dbReference type="EMBL" id="VUZ38598.1"/>
    </source>
</evidence>
<dbReference type="PANTHER" id="PTHR38681:SF1">
    <property type="entry name" value="RETROVIRUS-RELATED POL POLYPROTEIN FROM TRANSPOSON 412-LIKE PROTEIN"/>
    <property type="match status" value="1"/>
</dbReference>
<dbReference type="Proteomes" id="UP000321570">
    <property type="component" value="Unassembled WGS sequence"/>
</dbReference>
<dbReference type="InterPro" id="IPR012337">
    <property type="entry name" value="RNaseH-like_sf"/>
</dbReference>
<protein>
    <recommendedName>
        <fullName evidence="3">Integrase catalytic domain-containing protein</fullName>
    </recommendedName>
</protein>
<dbReference type="Gene3D" id="3.30.420.10">
    <property type="entry name" value="Ribonuclease H-like superfamily/Ribonuclease H"/>
    <property type="match status" value="1"/>
</dbReference>
<evidence type="ECO:0008006" key="3">
    <source>
        <dbReference type="Google" id="ProtNLM"/>
    </source>
</evidence>
<dbReference type="AlphaFoldDB" id="A0A564XVJ8"/>
<accession>A0A564XVJ8</accession>